<gene>
    <name evidence="2" type="ORF">Aph01nite_34490</name>
</gene>
<proteinExistence type="predicted"/>
<comment type="caution">
    <text evidence="2">The sequence shown here is derived from an EMBL/GenBank/DDBJ whole genome shotgun (WGS) entry which is preliminary data.</text>
</comment>
<name>A0A919Q9R5_9ACTN</name>
<protein>
    <submittedName>
        <fullName evidence="2">Uncharacterized protein</fullName>
    </submittedName>
</protein>
<dbReference type="EMBL" id="BOOA01000025">
    <property type="protein sequence ID" value="GIH25139.1"/>
    <property type="molecule type" value="Genomic_DNA"/>
</dbReference>
<dbReference type="AlphaFoldDB" id="A0A919Q9R5"/>
<keyword evidence="3" id="KW-1185">Reference proteome</keyword>
<sequence>MTARRRRTATERQALKLLGRAAPDGEQGPLPDSTPGGEQWDDTGPAPTASELQAAKLLRRAWKPVKPGGSGDDAA</sequence>
<reference evidence="2" key="1">
    <citation type="submission" date="2021-01" db="EMBL/GenBank/DDBJ databases">
        <title>Whole genome shotgun sequence of Acrocarpospora phusangensis NBRC 108782.</title>
        <authorList>
            <person name="Komaki H."/>
            <person name="Tamura T."/>
        </authorList>
    </citation>
    <scope>NUCLEOTIDE SEQUENCE</scope>
    <source>
        <strain evidence="2">NBRC 108782</strain>
    </source>
</reference>
<organism evidence="2 3">
    <name type="scientific">Acrocarpospora phusangensis</name>
    <dbReference type="NCBI Taxonomy" id="1070424"/>
    <lineage>
        <taxon>Bacteria</taxon>
        <taxon>Bacillati</taxon>
        <taxon>Actinomycetota</taxon>
        <taxon>Actinomycetes</taxon>
        <taxon>Streptosporangiales</taxon>
        <taxon>Streptosporangiaceae</taxon>
        <taxon>Acrocarpospora</taxon>
    </lineage>
</organism>
<evidence type="ECO:0000256" key="1">
    <source>
        <dbReference type="SAM" id="MobiDB-lite"/>
    </source>
</evidence>
<accession>A0A919Q9R5</accession>
<evidence type="ECO:0000313" key="3">
    <source>
        <dbReference type="Proteomes" id="UP000640052"/>
    </source>
</evidence>
<evidence type="ECO:0000313" key="2">
    <source>
        <dbReference type="EMBL" id="GIH25139.1"/>
    </source>
</evidence>
<dbReference type="Proteomes" id="UP000640052">
    <property type="component" value="Unassembled WGS sequence"/>
</dbReference>
<feature type="region of interest" description="Disordered" evidence="1">
    <location>
        <begin position="1"/>
        <end position="49"/>
    </location>
</feature>